<dbReference type="OrthoDB" id="7981625at2759"/>
<keyword evidence="1" id="KW-0067">ATP-binding</keyword>
<comment type="caution">
    <text evidence="1">The sequence shown here is derived from an EMBL/GenBank/DDBJ whole genome shotgun (WGS) entry which is preliminary data.</text>
</comment>
<sequence length="154" mass="17607">MILDFMNDRNKLSMVTFNCQSLKKHVSDLSDPVIDSRNILFLSETWSNDDENVDIPNFNCIAKFKRKNVRSAGVAIYQKSNDASNIVSSNMDILLRYIREIDVGQSSIGDICAAHCVLDDGTNIIMVVVYISPNNTFNNSIKFLYKRLMRFRVE</sequence>
<dbReference type="GO" id="GO:0004386">
    <property type="term" value="F:helicase activity"/>
    <property type="evidence" value="ECO:0007669"/>
    <property type="project" value="UniProtKB-KW"/>
</dbReference>
<accession>A0A8X6FJX2</accession>
<dbReference type="InterPro" id="IPR036691">
    <property type="entry name" value="Endo/exonu/phosph_ase_sf"/>
</dbReference>
<gene>
    <name evidence="1" type="primary">PIF1</name>
    <name evidence="1" type="ORF">TNCT_213701</name>
</gene>
<keyword evidence="2" id="KW-1185">Reference proteome</keyword>
<proteinExistence type="predicted"/>
<evidence type="ECO:0000313" key="1">
    <source>
        <dbReference type="EMBL" id="GFQ81687.1"/>
    </source>
</evidence>
<dbReference type="SUPFAM" id="SSF56219">
    <property type="entry name" value="DNase I-like"/>
    <property type="match status" value="1"/>
</dbReference>
<protein>
    <submittedName>
        <fullName evidence="1">ATP-dependent DNA helicase</fullName>
    </submittedName>
</protein>
<dbReference type="AlphaFoldDB" id="A0A8X6FJX2"/>
<organism evidence="1 2">
    <name type="scientific">Trichonephila clavata</name>
    <name type="common">Joro spider</name>
    <name type="synonym">Nephila clavata</name>
    <dbReference type="NCBI Taxonomy" id="2740835"/>
    <lineage>
        <taxon>Eukaryota</taxon>
        <taxon>Metazoa</taxon>
        <taxon>Ecdysozoa</taxon>
        <taxon>Arthropoda</taxon>
        <taxon>Chelicerata</taxon>
        <taxon>Arachnida</taxon>
        <taxon>Araneae</taxon>
        <taxon>Araneomorphae</taxon>
        <taxon>Entelegynae</taxon>
        <taxon>Araneoidea</taxon>
        <taxon>Nephilidae</taxon>
        <taxon>Trichonephila</taxon>
    </lineage>
</organism>
<name>A0A8X6FJX2_TRICU</name>
<dbReference type="Proteomes" id="UP000887116">
    <property type="component" value="Unassembled WGS sequence"/>
</dbReference>
<keyword evidence="1" id="KW-0347">Helicase</keyword>
<keyword evidence="1" id="KW-0547">Nucleotide-binding</keyword>
<evidence type="ECO:0000313" key="2">
    <source>
        <dbReference type="Proteomes" id="UP000887116"/>
    </source>
</evidence>
<dbReference type="Gene3D" id="3.60.10.10">
    <property type="entry name" value="Endonuclease/exonuclease/phosphatase"/>
    <property type="match status" value="1"/>
</dbReference>
<reference evidence="1" key="1">
    <citation type="submission" date="2020-07" db="EMBL/GenBank/DDBJ databases">
        <title>Multicomponent nature underlies the extraordinary mechanical properties of spider dragline silk.</title>
        <authorList>
            <person name="Kono N."/>
            <person name="Nakamura H."/>
            <person name="Mori M."/>
            <person name="Yoshida Y."/>
            <person name="Ohtoshi R."/>
            <person name="Malay A.D."/>
            <person name="Moran D.A.P."/>
            <person name="Tomita M."/>
            <person name="Numata K."/>
            <person name="Arakawa K."/>
        </authorList>
    </citation>
    <scope>NUCLEOTIDE SEQUENCE</scope>
</reference>
<dbReference type="EMBL" id="BMAO01002565">
    <property type="protein sequence ID" value="GFQ81687.1"/>
    <property type="molecule type" value="Genomic_DNA"/>
</dbReference>
<keyword evidence="1" id="KW-0378">Hydrolase</keyword>